<sequence>YLSVLVELTKVQGTRHGSTIAGQLLDVAVCVPSVRHFAVGQTALLL</sequence>
<proteinExistence type="predicted"/>
<dbReference type="WBParaSite" id="nRc.2.0.1.t36839-RA">
    <property type="protein sequence ID" value="nRc.2.0.1.t36839-RA"/>
    <property type="gene ID" value="nRc.2.0.1.g36839"/>
</dbReference>
<evidence type="ECO:0000313" key="1">
    <source>
        <dbReference type="Proteomes" id="UP000887565"/>
    </source>
</evidence>
<protein>
    <submittedName>
        <fullName evidence="2">Uncharacterized protein</fullName>
    </submittedName>
</protein>
<evidence type="ECO:0000313" key="2">
    <source>
        <dbReference type="WBParaSite" id="nRc.2.0.1.t36839-RA"/>
    </source>
</evidence>
<dbReference type="Proteomes" id="UP000887565">
    <property type="component" value="Unplaced"/>
</dbReference>
<accession>A0A915KFU2</accession>
<name>A0A915KFU2_ROMCU</name>
<organism evidence="1 2">
    <name type="scientific">Romanomermis culicivorax</name>
    <name type="common">Nematode worm</name>
    <dbReference type="NCBI Taxonomy" id="13658"/>
    <lineage>
        <taxon>Eukaryota</taxon>
        <taxon>Metazoa</taxon>
        <taxon>Ecdysozoa</taxon>
        <taxon>Nematoda</taxon>
        <taxon>Enoplea</taxon>
        <taxon>Dorylaimia</taxon>
        <taxon>Mermithida</taxon>
        <taxon>Mermithoidea</taxon>
        <taxon>Mermithidae</taxon>
        <taxon>Romanomermis</taxon>
    </lineage>
</organism>
<keyword evidence="1" id="KW-1185">Reference proteome</keyword>
<reference evidence="2" key="1">
    <citation type="submission" date="2022-11" db="UniProtKB">
        <authorList>
            <consortium name="WormBaseParasite"/>
        </authorList>
    </citation>
    <scope>IDENTIFICATION</scope>
</reference>
<dbReference type="AlphaFoldDB" id="A0A915KFU2"/>